<name>A0A1T5KW80_9MICO</name>
<evidence type="ECO:0000256" key="1">
    <source>
        <dbReference type="SAM" id="Phobius"/>
    </source>
</evidence>
<organism evidence="2 3">
    <name type="scientific">Okibacterium fritillariae</name>
    <dbReference type="NCBI Taxonomy" id="123320"/>
    <lineage>
        <taxon>Bacteria</taxon>
        <taxon>Bacillati</taxon>
        <taxon>Actinomycetota</taxon>
        <taxon>Actinomycetes</taxon>
        <taxon>Micrococcales</taxon>
        <taxon>Microbacteriaceae</taxon>
        <taxon>Okibacterium</taxon>
    </lineage>
</organism>
<gene>
    <name evidence="2" type="ORF">SAMN06309945_2515</name>
</gene>
<keyword evidence="3" id="KW-1185">Reference proteome</keyword>
<proteinExistence type="predicted"/>
<accession>A0A1T5KW80</accession>
<feature type="transmembrane region" description="Helical" evidence="1">
    <location>
        <begin position="36"/>
        <end position="59"/>
    </location>
</feature>
<keyword evidence="1" id="KW-1133">Transmembrane helix</keyword>
<dbReference type="STRING" id="123320.SAMN06309945_2515"/>
<keyword evidence="1" id="KW-0812">Transmembrane</keyword>
<dbReference type="AlphaFoldDB" id="A0A1T5KW80"/>
<protein>
    <submittedName>
        <fullName evidence="2">Uncharacterized protein</fullName>
    </submittedName>
</protein>
<dbReference type="EMBL" id="FUZP01000003">
    <property type="protein sequence ID" value="SKC67478.1"/>
    <property type="molecule type" value="Genomic_DNA"/>
</dbReference>
<reference evidence="2 3" key="1">
    <citation type="submission" date="2017-02" db="EMBL/GenBank/DDBJ databases">
        <authorList>
            <person name="Peterson S.W."/>
        </authorList>
    </citation>
    <scope>NUCLEOTIDE SEQUENCE [LARGE SCALE GENOMIC DNA]</scope>
    <source>
        <strain evidence="2 3">VKM Ac-2059</strain>
    </source>
</reference>
<feature type="transmembrane region" description="Helical" evidence="1">
    <location>
        <begin position="65"/>
        <end position="86"/>
    </location>
</feature>
<dbReference type="Proteomes" id="UP000190857">
    <property type="component" value="Unassembled WGS sequence"/>
</dbReference>
<evidence type="ECO:0000313" key="3">
    <source>
        <dbReference type="Proteomes" id="UP000190857"/>
    </source>
</evidence>
<keyword evidence="1" id="KW-0472">Membrane</keyword>
<evidence type="ECO:0000313" key="2">
    <source>
        <dbReference type="EMBL" id="SKC67478.1"/>
    </source>
</evidence>
<sequence>MNIGCRATPLVDIGDLGVHAGAVDVARTPLHRRISAWTVAAIACFALAVTFFALGAGLWMSGQDVGFIGILFALFWFTLAIGLDVVSRRQRLR</sequence>